<accession>A0ABR6F1G8</accession>
<protein>
    <recommendedName>
        <fullName evidence="3">PKD-like family protein</fullName>
    </recommendedName>
</protein>
<dbReference type="Proteomes" id="UP000636110">
    <property type="component" value="Unassembled WGS sequence"/>
</dbReference>
<evidence type="ECO:0000313" key="2">
    <source>
        <dbReference type="Proteomes" id="UP000636110"/>
    </source>
</evidence>
<sequence length="515" mass="58978">MMFKYKIYLFLLLVFSVFTYSCKKDLGNYSYKDINEIKFPAELDGKLTAYVAKNFNVKPVLSFSKDDSGDTSRYTYEWVYLTSPATGAVKLKVLANTKDLNIIMNLPVGTYEGYYRVTDKETGVQFRKRFMMEVRNEFNEGWLLMTDVNGIAQLDMLSQQPDGQFLVVNDLLGTLSSGLKLAGKPKLVYCYNTGPLKGYGINLPYGIYIGTDKSTDRVHPDTFEWRNNYNVKSEILDLDLPAGFHIDAIKMATEYERAYMVSDQGNVLAYQRDINLKYGMPLNYDNVTKLKYKVAPFIGVGEILNKMRAFFYDAEHRRFVTHATQFDSTLSPILDRDGDDFKFSYNHTDKDMLYMTWVPYATGEVFSVLKDPAGSNRYLACFDPVSYKQTYYGQIVAPEIEKAESFAISPDLGYVYYVVDGKLYQYNKNTSPATAKMVLDKSPEKISLIKFQAYHNPKKYKDSNKLLVCSYNPALPEGKNGKMEQYEVMLAGQGLTLEKTYTGFGKVQSIHYRER</sequence>
<gene>
    <name evidence="1" type="ORF">GM920_20950</name>
</gene>
<dbReference type="PROSITE" id="PS51257">
    <property type="entry name" value="PROKAR_LIPOPROTEIN"/>
    <property type="match status" value="1"/>
</dbReference>
<dbReference type="SUPFAM" id="SSF69304">
    <property type="entry name" value="Tricorn protease N-terminal domain"/>
    <property type="match status" value="1"/>
</dbReference>
<organism evidence="1 2">
    <name type="scientific">Pedobacter gandavensis</name>
    <dbReference type="NCBI Taxonomy" id="2679963"/>
    <lineage>
        <taxon>Bacteria</taxon>
        <taxon>Pseudomonadati</taxon>
        <taxon>Bacteroidota</taxon>
        <taxon>Sphingobacteriia</taxon>
        <taxon>Sphingobacteriales</taxon>
        <taxon>Sphingobacteriaceae</taxon>
        <taxon>Pedobacter</taxon>
    </lineage>
</organism>
<dbReference type="InterPro" id="IPR032183">
    <property type="entry name" value="PKD-like"/>
</dbReference>
<evidence type="ECO:0008006" key="3">
    <source>
        <dbReference type="Google" id="ProtNLM"/>
    </source>
</evidence>
<dbReference type="EMBL" id="WNXC01000009">
    <property type="protein sequence ID" value="MBB2151382.1"/>
    <property type="molecule type" value="Genomic_DNA"/>
</dbReference>
<keyword evidence="2" id="KW-1185">Reference proteome</keyword>
<evidence type="ECO:0000313" key="1">
    <source>
        <dbReference type="EMBL" id="MBB2151382.1"/>
    </source>
</evidence>
<comment type="caution">
    <text evidence="1">The sequence shown here is derived from an EMBL/GenBank/DDBJ whole genome shotgun (WGS) entry which is preliminary data.</text>
</comment>
<dbReference type="RefSeq" id="WP_182961166.1">
    <property type="nucleotide sequence ID" value="NZ_WNXC01000009.1"/>
</dbReference>
<proteinExistence type="predicted"/>
<reference evidence="1 2" key="1">
    <citation type="submission" date="2019-11" db="EMBL/GenBank/DDBJ databases">
        <title>Description of Pedobacter sp. LMG 31462T.</title>
        <authorList>
            <person name="Carlier A."/>
            <person name="Qi S."/>
            <person name="Vandamme P."/>
        </authorList>
    </citation>
    <scope>NUCLEOTIDE SEQUENCE [LARGE SCALE GENOMIC DNA]</scope>
    <source>
        <strain evidence="1 2">LMG 31462</strain>
    </source>
</reference>
<dbReference type="Pfam" id="PF16407">
    <property type="entry name" value="PKD_2"/>
    <property type="match status" value="1"/>
</dbReference>
<name>A0ABR6F1G8_9SPHI</name>